<dbReference type="Gene3D" id="1.20.1720.10">
    <property type="entry name" value="Multidrug resistance protein D"/>
    <property type="match status" value="1"/>
</dbReference>
<evidence type="ECO:0000313" key="6">
    <source>
        <dbReference type="EMBL" id="NDU96121.1"/>
    </source>
</evidence>
<evidence type="ECO:0000256" key="4">
    <source>
        <dbReference type="SAM" id="Phobius"/>
    </source>
</evidence>
<protein>
    <submittedName>
        <fullName evidence="6">MFS transporter</fullName>
    </submittedName>
</protein>
<feature type="transmembrane region" description="Helical" evidence="4">
    <location>
        <begin position="115"/>
        <end position="137"/>
    </location>
</feature>
<feature type="transmembrane region" description="Helical" evidence="4">
    <location>
        <begin position="263"/>
        <end position="284"/>
    </location>
</feature>
<evidence type="ECO:0000256" key="3">
    <source>
        <dbReference type="ARBA" id="ARBA00023136"/>
    </source>
</evidence>
<keyword evidence="2 4" id="KW-1133">Transmembrane helix</keyword>
<evidence type="ECO:0000256" key="2">
    <source>
        <dbReference type="ARBA" id="ARBA00022989"/>
    </source>
</evidence>
<keyword evidence="7" id="KW-1185">Reference proteome</keyword>
<dbReference type="RefSeq" id="WP_163949519.1">
    <property type="nucleotide sequence ID" value="NZ_JAAFZH010000005.1"/>
</dbReference>
<feature type="transmembrane region" description="Helical" evidence="4">
    <location>
        <begin position="229"/>
        <end position="251"/>
    </location>
</feature>
<evidence type="ECO:0000256" key="1">
    <source>
        <dbReference type="ARBA" id="ARBA00022692"/>
    </source>
</evidence>
<dbReference type="PANTHER" id="PTHR23539">
    <property type="entry name" value="MFS TRANSPORTER"/>
    <property type="match status" value="1"/>
</dbReference>
<evidence type="ECO:0000259" key="5">
    <source>
        <dbReference type="PROSITE" id="PS50850"/>
    </source>
</evidence>
<sequence>MVKLSPKPTTRQPSSTSLRALDTANFFLADVRDGLGPYLAIYLLTTLHWQAQDIGIAMSVMGIATVVAQTPAGVLVDQTRRKRVYSIIASLLIAIAAIITITVPTYSVIIGGQVIMGVAAAWFAPAIAAITLGLVGPRALDKRVGRNETVNHAGNVFSALLAGLLGYYVSTKGIFLLLAAMSILSSLSIWRIQEKDIDHQLARGCQEDDDQANDDKPSGWRAVLGNRSILFFALACVLFHFANAAMLPLLGQRLAQGINAGASSAYMSACIIVAQLVMIPVSYLTGKLAPQGRKRLLLIAFAVLPIRGLLYTLTSDPILLVAIQLLDGIGAGIFGVLSILIVSDLTRGSGLFNTTQGAIATAVGLGASLSNAFAGTLLQHTSYNVAFLTLAALAVVALGVLWFFVPETNHQARQPLPDHA</sequence>
<dbReference type="Gene3D" id="1.20.1250.20">
    <property type="entry name" value="MFS general substrate transporter like domains"/>
    <property type="match status" value="1"/>
</dbReference>
<gene>
    <name evidence="6" type="ORF">GK108_14660</name>
</gene>
<dbReference type="AlphaFoldDB" id="A0A6L9LAC0"/>
<dbReference type="SUPFAM" id="SSF103473">
    <property type="entry name" value="MFS general substrate transporter"/>
    <property type="match status" value="1"/>
</dbReference>
<feature type="transmembrane region" description="Helical" evidence="4">
    <location>
        <begin position="354"/>
        <end position="373"/>
    </location>
</feature>
<dbReference type="PANTHER" id="PTHR23539:SF1">
    <property type="entry name" value="MAJOR FACILITATOR SUPERFAMILY (MFS) PROFILE DOMAIN-CONTAINING PROTEIN"/>
    <property type="match status" value="1"/>
</dbReference>
<keyword evidence="3 4" id="KW-0472">Membrane</keyword>
<keyword evidence="1 4" id="KW-0812">Transmembrane</keyword>
<name>A0A6L9LAC0_9BACT</name>
<proteinExistence type="predicted"/>
<feature type="domain" description="Major facilitator superfamily (MFS) profile" evidence="5">
    <location>
        <begin position="1"/>
        <end position="409"/>
    </location>
</feature>
<accession>A0A6L9LAC0</accession>
<dbReference type="CDD" id="cd06174">
    <property type="entry name" value="MFS"/>
    <property type="match status" value="1"/>
</dbReference>
<feature type="transmembrane region" description="Helical" evidence="4">
    <location>
        <begin position="88"/>
        <end position="109"/>
    </location>
</feature>
<feature type="transmembrane region" description="Helical" evidence="4">
    <location>
        <begin position="54"/>
        <end position="76"/>
    </location>
</feature>
<dbReference type="InterPro" id="IPR020846">
    <property type="entry name" value="MFS_dom"/>
</dbReference>
<dbReference type="InterPro" id="IPR011701">
    <property type="entry name" value="MFS"/>
</dbReference>
<dbReference type="Proteomes" id="UP000474175">
    <property type="component" value="Unassembled WGS sequence"/>
</dbReference>
<comment type="caution">
    <text evidence="6">The sequence shown here is derived from an EMBL/GenBank/DDBJ whole genome shotgun (WGS) entry which is preliminary data.</text>
</comment>
<dbReference type="GO" id="GO:0022857">
    <property type="term" value="F:transmembrane transporter activity"/>
    <property type="evidence" value="ECO:0007669"/>
    <property type="project" value="InterPro"/>
</dbReference>
<organism evidence="6 7">
    <name type="scientific">Spirosoma terrae</name>
    <dbReference type="NCBI Taxonomy" id="1968276"/>
    <lineage>
        <taxon>Bacteria</taxon>
        <taxon>Pseudomonadati</taxon>
        <taxon>Bacteroidota</taxon>
        <taxon>Cytophagia</taxon>
        <taxon>Cytophagales</taxon>
        <taxon>Cytophagaceae</taxon>
        <taxon>Spirosoma</taxon>
    </lineage>
</organism>
<feature type="transmembrane region" description="Helical" evidence="4">
    <location>
        <begin position="319"/>
        <end position="342"/>
    </location>
</feature>
<dbReference type="InterPro" id="IPR036259">
    <property type="entry name" value="MFS_trans_sf"/>
</dbReference>
<dbReference type="Pfam" id="PF07690">
    <property type="entry name" value="MFS_1"/>
    <property type="match status" value="1"/>
</dbReference>
<feature type="transmembrane region" description="Helical" evidence="4">
    <location>
        <begin position="149"/>
        <end position="168"/>
    </location>
</feature>
<dbReference type="EMBL" id="JAAFZH010000005">
    <property type="protein sequence ID" value="NDU96121.1"/>
    <property type="molecule type" value="Genomic_DNA"/>
</dbReference>
<reference evidence="6 7" key="1">
    <citation type="submission" date="2020-02" db="EMBL/GenBank/DDBJ databases">
        <title>Draft genome sequence of two Spirosoma agri KCTC 52727 and Spirosoma terrae KCTC 52035.</title>
        <authorList>
            <person name="Rojas J."/>
            <person name="Ambika Manirajan B."/>
            <person name="Suarez C."/>
            <person name="Ratering S."/>
            <person name="Schnell S."/>
        </authorList>
    </citation>
    <scope>NUCLEOTIDE SEQUENCE [LARGE SCALE GENOMIC DNA]</scope>
    <source>
        <strain evidence="6 7">KCTC 52035</strain>
    </source>
</reference>
<feature type="transmembrane region" description="Helical" evidence="4">
    <location>
        <begin position="296"/>
        <end position="313"/>
    </location>
</feature>
<dbReference type="PROSITE" id="PS50850">
    <property type="entry name" value="MFS"/>
    <property type="match status" value="1"/>
</dbReference>
<evidence type="ECO:0000313" key="7">
    <source>
        <dbReference type="Proteomes" id="UP000474175"/>
    </source>
</evidence>
<feature type="transmembrane region" description="Helical" evidence="4">
    <location>
        <begin position="385"/>
        <end position="405"/>
    </location>
</feature>